<dbReference type="STRING" id="1798697.A2373_00930"/>
<keyword evidence="5 6" id="KW-0472">Membrane</keyword>
<dbReference type="InterPro" id="IPR007267">
    <property type="entry name" value="GtrA_DPMS_TM"/>
</dbReference>
<reference evidence="8 9" key="1">
    <citation type="journal article" date="2016" name="Nat. Commun.">
        <title>Thousands of microbial genomes shed light on interconnected biogeochemical processes in an aquifer system.</title>
        <authorList>
            <person name="Anantharaman K."/>
            <person name="Brown C.T."/>
            <person name="Hug L.A."/>
            <person name="Sharon I."/>
            <person name="Castelle C.J."/>
            <person name="Probst A.J."/>
            <person name="Thomas B.C."/>
            <person name="Singh A."/>
            <person name="Wilkins M.J."/>
            <person name="Karaoz U."/>
            <person name="Brodie E.L."/>
            <person name="Williams K.H."/>
            <person name="Hubbard S.S."/>
            <person name="Banfield J.F."/>
        </authorList>
    </citation>
    <scope>NUCLEOTIDE SEQUENCE [LARGE SCALE GENOMIC DNA]</scope>
</reference>
<accession>A0A1F6NG02</accession>
<organism evidence="8 9">
    <name type="scientific">Candidatus Magasanikbacteria bacterium RIFOXYB1_FULL_40_15</name>
    <dbReference type="NCBI Taxonomy" id="1798697"/>
    <lineage>
        <taxon>Bacteria</taxon>
        <taxon>Candidatus Magasanikiibacteriota</taxon>
    </lineage>
</organism>
<feature type="transmembrane region" description="Helical" evidence="6">
    <location>
        <begin position="43"/>
        <end position="61"/>
    </location>
</feature>
<sequence>MIKKAVVYFWSLRREFAKYFIVGFSGLLLDMGSLILFTEVFGIIPVVSVILNQVFLLTYNFSLNKYWSFRNKAMPHKQLVRYLSLAVFNYLFSVGTMYVFNHILNWDYRIVRIATIAVMVSWNFFLYKYWVYRNDKVIQPEAQNVEKVQ</sequence>
<evidence type="ECO:0000256" key="2">
    <source>
        <dbReference type="ARBA" id="ARBA00009399"/>
    </source>
</evidence>
<dbReference type="AlphaFoldDB" id="A0A1F6NG02"/>
<evidence type="ECO:0000256" key="1">
    <source>
        <dbReference type="ARBA" id="ARBA00004141"/>
    </source>
</evidence>
<dbReference type="PANTHER" id="PTHR38459:SF1">
    <property type="entry name" value="PROPHAGE BACTOPRENOL-LINKED GLUCOSE TRANSLOCASE HOMOLOG"/>
    <property type="match status" value="1"/>
</dbReference>
<feature type="transmembrane region" description="Helical" evidence="6">
    <location>
        <begin position="110"/>
        <end position="130"/>
    </location>
</feature>
<evidence type="ECO:0000313" key="9">
    <source>
        <dbReference type="Proteomes" id="UP000176300"/>
    </source>
</evidence>
<proteinExistence type="inferred from homology"/>
<dbReference type="GO" id="GO:0000271">
    <property type="term" value="P:polysaccharide biosynthetic process"/>
    <property type="evidence" value="ECO:0007669"/>
    <property type="project" value="InterPro"/>
</dbReference>
<evidence type="ECO:0000256" key="4">
    <source>
        <dbReference type="ARBA" id="ARBA00022989"/>
    </source>
</evidence>
<dbReference type="InterPro" id="IPR051401">
    <property type="entry name" value="GtrA_CellWall_Glycosyl"/>
</dbReference>
<gene>
    <name evidence="8" type="ORF">A2373_00930</name>
</gene>
<dbReference type="Proteomes" id="UP000176300">
    <property type="component" value="Unassembled WGS sequence"/>
</dbReference>
<comment type="subcellular location">
    <subcellularLocation>
        <location evidence="1">Membrane</location>
        <topology evidence="1">Multi-pass membrane protein</topology>
    </subcellularLocation>
</comment>
<comment type="caution">
    <text evidence="8">The sequence shown here is derived from an EMBL/GenBank/DDBJ whole genome shotgun (WGS) entry which is preliminary data.</text>
</comment>
<evidence type="ECO:0000256" key="6">
    <source>
        <dbReference type="SAM" id="Phobius"/>
    </source>
</evidence>
<keyword evidence="4 6" id="KW-1133">Transmembrane helix</keyword>
<dbReference type="GO" id="GO:0005886">
    <property type="term" value="C:plasma membrane"/>
    <property type="evidence" value="ECO:0007669"/>
    <property type="project" value="TreeGrafter"/>
</dbReference>
<name>A0A1F6NG02_9BACT</name>
<evidence type="ECO:0000259" key="7">
    <source>
        <dbReference type="Pfam" id="PF04138"/>
    </source>
</evidence>
<comment type="similarity">
    <text evidence="2">Belongs to the GtrA family.</text>
</comment>
<protein>
    <recommendedName>
        <fullName evidence="7">GtrA/DPMS transmembrane domain-containing protein</fullName>
    </recommendedName>
</protein>
<evidence type="ECO:0000256" key="3">
    <source>
        <dbReference type="ARBA" id="ARBA00022692"/>
    </source>
</evidence>
<feature type="transmembrane region" description="Helical" evidence="6">
    <location>
        <begin position="82"/>
        <end position="104"/>
    </location>
</feature>
<feature type="domain" description="GtrA/DPMS transmembrane" evidence="7">
    <location>
        <begin position="18"/>
        <end position="131"/>
    </location>
</feature>
<keyword evidence="3 6" id="KW-0812">Transmembrane</keyword>
<evidence type="ECO:0000256" key="5">
    <source>
        <dbReference type="ARBA" id="ARBA00023136"/>
    </source>
</evidence>
<dbReference type="Pfam" id="PF04138">
    <property type="entry name" value="GtrA_DPMS_TM"/>
    <property type="match status" value="1"/>
</dbReference>
<feature type="transmembrane region" description="Helical" evidence="6">
    <location>
        <begin position="16"/>
        <end position="37"/>
    </location>
</feature>
<evidence type="ECO:0000313" key="8">
    <source>
        <dbReference type="EMBL" id="OGH82785.1"/>
    </source>
</evidence>
<dbReference type="EMBL" id="MFQS01000028">
    <property type="protein sequence ID" value="OGH82785.1"/>
    <property type="molecule type" value="Genomic_DNA"/>
</dbReference>
<dbReference type="PANTHER" id="PTHR38459">
    <property type="entry name" value="PROPHAGE BACTOPRENOL-LINKED GLUCOSE TRANSLOCASE HOMOLOG"/>
    <property type="match status" value="1"/>
</dbReference>